<dbReference type="OrthoDB" id="8852at10239"/>
<keyword evidence="2" id="KW-1185">Reference proteome</keyword>
<protein>
    <submittedName>
        <fullName evidence="1">p13</fullName>
    </submittedName>
</protein>
<evidence type="ECO:0000313" key="2">
    <source>
        <dbReference type="Proteomes" id="UP000203549"/>
    </source>
</evidence>
<dbReference type="PANTHER" id="PTHR11183">
    <property type="entry name" value="GLYCOGENIN SUBFAMILY MEMBER"/>
    <property type="match status" value="1"/>
</dbReference>
<reference evidence="1 2" key="1">
    <citation type="journal article" date="2011" name="Arch. Virol.">
        <title>Genomic sequencing and analysis of Clostera anachoreta granulovirus.</title>
        <authorList>
            <person name="Liang Z."/>
            <person name="Zhang X."/>
            <person name="Yin X."/>
            <person name="Cao S."/>
            <person name="Xu F."/>
        </authorList>
    </citation>
    <scope>NUCLEOTIDE SEQUENCE [LARGE SCALE GENOMIC DNA]</scope>
    <source>
        <strain evidence="1">ClanGV-HBHN</strain>
    </source>
</reference>
<dbReference type="InterPro" id="IPR050587">
    <property type="entry name" value="GNT1/Glycosyltrans_8"/>
</dbReference>
<proteinExistence type="predicted"/>
<dbReference type="SUPFAM" id="SSF53448">
    <property type="entry name" value="Nucleotide-diphospho-sugar transferases"/>
    <property type="match status" value="1"/>
</dbReference>
<dbReference type="Gene3D" id="3.90.550.10">
    <property type="entry name" value="Spore Coat Polysaccharide Biosynthesis Protein SpsA, Chain A"/>
    <property type="match status" value="1"/>
</dbReference>
<dbReference type="EMBL" id="HQ116624">
    <property type="protein sequence ID" value="AEB00312.1"/>
    <property type="molecule type" value="Genomic_DNA"/>
</dbReference>
<dbReference type="GeneID" id="10722905"/>
<dbReference type="Proteomes" id="UP000203549">
    <property type="component" value="Segment"/>
</dbReference>
<evidence type="ECO:0000313" key="1">
    <source>
        <dbReference type="EMBL" id="AEB00312.1"/>
    </source>
</evidence>
<dbReference type="RefSeq" id="YP_004376232.1">
    <property type="nucleotide sequence ID" value="NC_015398.1"/>
</dbReference>
<dbReference type="KEGG" id="vg:10722905"/>
<dbReference type="InterPro" id="IPR029044">
    <property type="entry name" value="Nucleotide-diphossugar_trans"/>
</dbReference>
<name>F4ZKQ1_9BBAC</name>
<accession>F4ZKQ1</accession>
<sequence length="271" mass="31764">MKCAYVTLVMRGDAYVDGAIALANSIRATGTRYDLVCMVTDDVTRSVELRELFTWVVCVPYWHFTCGQMLTDRQRQLYGNWINYSFTKWRCFQVMEMYDRCVYMDADQVVLRNIDHLFEHSYAMCFNDRYDHRFKRFRHGDLIGHEEHAKILKGGGAHLGFTGTMVFTPNVLFTNEILSLLSPENLLLSSPVNMFNNGFDEVVLAQTMVNLKVDVTQLSHVYVWNAGDYSSLRGREPYVVNYYGDRKPWVNGVEYMDVIVWRYFRYLHHTV</sequence>
<organism evidence="1 2">
    <name type="scientific">Clostera anachoreta granulovirus</name>
    <dbReference type="NCBI Taxonomy" id="283675"/>
    <lineage>
        <taxon>Viruses</taxon>
        <taxon>Viruses incertae sedis</taxon>
        <taxon>Naldaviricetes</taxon>
        <taxon>Lefavirales</taxon>
        <taxon>Baculoviridae</taxon>
        <taxon>Betabaculovirus</taxon>
        <taxon>Betabaculovirus clanachoretae</taxon>
    </lineage>
</organism>